<dbReference type="GO" id="GO:0039694">
    <property type="term" value="P:viral RNA genome replication"/>
    <property type="evidence" value="ECO:0007669"/>
    <property type="project" value="InterPro"/>
</dbReference>
<keyword evidence="3" id="KW-0808">Transferase</keyword>
<evidence type="ECO:0000259" key="10">
    <source>
        <dbReference type="PROSITE" id="PS50522"/>
    </source>
</evidence>
<reference evidence="11" key="1">
    <citation type="submission" date="2019-05" db="EMBL/GenBank/DDBJ databases">
        <title>Metatranscriptomic reconstruction reveals RNA viruses with the potential to shape carbon cycling in soil.</title>
        <authorList>
            <person name="Starr E.P."/>
            <person name="Nuccio E."/>
            <person name="Pett-Ridge J."/>
            <person name="Banfield J.F."/>
            <person name="Firestone M.K."/>
        </authorList>
    </citation>
    <scope>NUCLEOTIDE SEQUENCE</scope>
    <source>
        <strain evidence="11">H3_Bulk_41_scaffold_688</strain>
    </source>
</reference>
<organism evidence="11">
    <name type="scientific">Leviviridae sp</name>
    <dbReference type="NCBI Taxonomy" id="2027243"/>
    <lineage>
        <taxon>Viruses</taxon>
        <taxon>Riboviria</taxon>
        <taxon>Orthornavirae</taxon>
        <taxon>Lenarviricota</taxon>
        <taxon>Leviviricetes</taxon>
        <taxon>Norzivirales</taxon>
        <taxon>Fiersviridae</taxon>
    </lineage>
</organism>
<comment type="catalytic activity">
    <reaction evidence="8">
        <text>RNA(n) + a ribonucleoside 5'-triphosphate = RNA(n+1) + diphosphate</text>
        <dbReference type="Rhea" id="RHEA:21248"/>
        <dbReference type="Rhea" id="RHEA-COMP:14527"/>
        <dbReference type="Rhea" id="RHEA-COMP:17342"/>
        <dbReference type="ChEBI" id="CHEBI:33019"/>
        <dbReference type="ChEBI" id="CHEBI:61557"/>
        <dbReference type="ChEBI" id="CHEBI:140395"/>
        <dbReference type="EC" id="2.7.7.48"/>
    </reaction>
</comment>
<feature type="binding site" evidence="9">
    <location>
        <position position="316"/>
    </location>
    <ligand>
        <name>Mg(2+)</name>
        <dbReference type="ChEBI" id="CHEBI:18420"/>
        <label>2</label>
    </ligand>
</feature>
<feature type="binding site" evidence="9">
    <location>
        <position position="409"/>
    </location>
    <ligand>
        <name>Mg(2+)</name>
        <dbReference type="ChEBI" id="CHEBI:18420"/>
        <label>2</label>
    </ligand>
</feature>
<evidence type="ECO:0000256" key="3">
    <source>
        <dbReference type="ARBA" id="ARBA00022679"/>
    </source>
</evidence>
<evidence type="ECO:0000256" key="4">
    <source>
        <dbReference type="ARBA" id="ARBA00022695"/>
    </source>
</evidence>
<keyword evidence="9" id="KW-0460">Magnesium</keyword>
<dbReference type="GO" id="GO:0000166">
    <property type="term" value="F:nucleotide binding"/>
    <property type="evidence" value="ECO:0007669"/>
    <property type="project" value="UniProtKB-KW"/>
</dbReference>
<dbReference type="GO" id="GO:0003968">
    <property type="term" value="F:RNA-directed RNA polymerase activity"/>
    <property type="evidence" value="ECO:0007669"/>
    <property type="project" value="UniProtKB-KW"/>
</dbReference>
<name>A0A514D0P9_9VIRU</name>
<keyword evidence="2" id="KW-0696">RNA-directed RNA polymerase</keyword>
<dbReference type="EC" id="2.7.7.48" evidence="1"/>
<evidence type="ECO:0000256" key="9">
    <source>
        <dbReference type="PIRSR" id="PIRSR605093-1"/>
    </source>
</evidence>
<evidence type="ECO:0000256" key="5">
    <source>
        <dbReference type="ARBA" id="ARBA00022741"/>
    </source>
</evidence>
<dbReference type="InterPro" id="IPR007096">
    <property type="entry name" value="RNA-dir_Rpol_cat_phage"/>
</dbReference>
<evidence type="ECO:0000256" key="1">
    <source>
        <dbReference type="ARBA" id="ARBA00012494"/>
    </source>
</evidence>
<keyword evidence="4" id="KW-0548">Nucleotidyltransferase</keyword>
<dbReference type="EMBL" id="MN033189">
    <property type="protein sequence ID" value="QDH87187.1"/>
    <property type="molecule type" value="Genomic_RNA"/>
</dbReference>
<dbReference type="InterPro" id="IPR043502">
    <property type="entry name" value="DNA/RNA_pol_sf"/>
</dbReference>
<dbReference type="SUPFAM" id="SSF56672">
    <property type="entry name" value="DNA/RNA polymerases"/>
    <property type="match status" value="1"/>
</dbReference>
<gene>
    <name evidence="11" type="ORF">H3Bulk41688_000001</name>
</gene>
<evidence type="ECO:0000256" key="8">
    <source>
        <dbReference type="ARBA" id="ARBA00048744"/>
    </source>
</evidence>
<dbReference type="GO" id="GO:0046872">
    <property type="term" value="F:metal ion binding"/>
    <property type="evidence" value="ECO:0007669"/>
    <property type="project" value="UniProtKB-KW"/>
</dbReference>
<dbReference type="Pfam" id="PF03431">
    <property type="entry name" value="RNA_replicase_B"/>
    <property type="match status" value="1"/>
</dbReference>
<keyword evidence="6" id="KW-0693">Viral RNA replication</keyword>
<comment type="cofactor">
    <cofactor evidence="9">
        <name>Mg(2+)</name>
        <dbReference type="ChEBI" id="CHEBI:18420"/>
    </cofactor>
    <text evidence="9">Binds 2 Mg(2+) per subunit.</text>
</comment>
<keyword evidence="9" id="KW-0479">Metal-binding</keyword>
<evidence type="ECO:0000313" key="11">
    <source>
        <dbReference type="EMBL" id="QDH87187.1"/>
    </source>
</evidence>
<dbReference type="PROSITE" id="PS50522">
    <property type="entry name" value="RDRP_PHAGE"/>
    <property type="match status" value="1"/>
</dbReference>
<accession>A0A514D0P9</accession>
<evidence type="ECO:0000256" key="7">
    <source>
        <dbReference type="ARBA" id="ARBA00030248"/>
    </source>
</evidence>
<sequence>MGSRNSHSEDYLDLVLSVLDQDPLGITSRKDLDMDRRTLCNRFDAEGLSFLTKTLPLLGKALDLGLVDTRFLVPREFKKAHKCTGIPAFLQAYFKRVFDASGQLLGDADPGAVKHLRQILFMLYKLELPYSEAAESRVIDNFVATERELELGRDIETQALLAAGSYIIRDVLKGFDPRCITPKHGPGAVATGERLEEKWAFGRLYSNIHRVYPYYEYYIVGWGRELMDRLGWYRSLERHESGVAKVVLVPKDSRGPRLISCEPLEYQWIQQGLGRKLVAHLESSRITGGQINFTNQEINRQLALLSSKTGEYATLDLKEASDRVSVELVKHLFANNEDVLKSLLATRTTATKLPDGSILPLNKFAPMGSALCFPVEALCFWAVAVAAIARRFRLQPQEVGRKVFVYGDDIIVPVDWALVVMEALELVRLKVNVSKSCITGSFRESCGMDAFKGVQVTPTRLKKLWVKSRSGSVYAAYLSFAQQMQDKGYHRTAELVWAKVEAIYGVIPYGLPNSPYPCRHASTFEQARALNRGIVRSRWNARYQRLEYWVLSLSVRKLDSTLDDWARALRNMVSGEQDEPSRVVVPSSTLIRRRWSSV</sequence>
<evidence type="ECO:0000256" key="2">
    <source>
        <dbReference type="ARBA" id="ARBA00022484"/>
    </source>
</evidence>
<evidence type="ECO:0000256" key="6">
    <source>
        <dbReference type="ARBA" id="ARBA00022953"/>
    </source>
</evidence>
<dbReference type="InterPro" id="IPR005093">
    <property type="entry name" value="RNArep_beta"/>
</dbReference>
<proteinExistence type="predicted"/>
<feature type="binding site" evidence="9">
    <location>
        <position position="408"/>
    </location>
    <ligand>
        <name>Mg(2+)</name>
        <dbReference type="ChEBI" id="CHEBI:18420"/>
        <label>2</label>
    </ligand>
</feature>
<feature type="domain" description="RdRp catalytic" evidence="10">
    <location>
        <begin position="301"/>
        <end position="440"/>
    </location>
</feature>
<keyword evidence="5" id="KW-0547">Nucleotide-binding</keyword>
<protein>
    <recommendedName>
        <fullName evidence="1">RNA-directed RNA polymerase</fullName>
        <ecNumber evidence="1">2.7.7.48</ecNumber>
    </recommendedName>
    <alternativeName>
        <fullName evidence="7">RNA replicase beta chain</fullName>
    </alternativeName>
</protein>